<evidence type="ECO:0000256" key="1">
    <source>
        <dbReference type="SAM" id="Phobius"/>
    </source>
</evidence>
<feature type="transmembrane region" description="Helical" evidence="1">
    <location>
        <begin position="173"/>
        <end position="196"/>
    </location>
</feature>
<dbReference type="KEGG" id="chih:GWR21_31215"/>
<keyword evidence="3" id="KW-1185">Reference proteome</keyword>
<gene>
    <name evidence="2" type="ORF">GWR21_31215</name>
</gene>
<feature type="transmembrane region" description="Helical" evidence="1">
    <location>
        <begin position="208"/>
        <end position="230"/>
    </location>
</feature>
<reference evidence="2 3" key="1">
    <citation type="submission" date="2020-01" db="EMBL/GenBank/DDBJ databases">
        <title>Complete genome sequence of Chitinophaga sp. H33E-04 isolated from quinoa roots.</title>
        <authorList>
            <person name="Weon H.-Y."/>
            <person name="Lee S.A."/>
        </authorList>
    </citation>
    <scope>NUCLEOTIDE SEQUENCE [LARGE SCALE GENOMIC DNA]</scope>
    <source>
        <strain evidence="2 3">H33E-04</strain>
    </source>
</reference>
<organism evidence="2 3">
    <name type="scientific">Chitinophaga agri</name>
    <dbReference type="NCBI Taxonomy" id="2703787"/>
    <lineage>
        <taxon>Bacteria</taxon>
        <taxon>Pseudomonadati</taxon>
        <taxon>Bacteroidota</taxon>
        <taxon>Chitinophagia</taxon>
        <taxon>Chitinophagales</taxon>
        <taxon>Chitinophagaceae</taxon>
        <taxon>Chitinophaga</taxon>
    </lineage>
</organism>
<feature type="transmembrane region" description="Helical" evidence="1">
    <location>
        <begin position="242"/>
        <end position="261"/>
    </location>
</feature>
<dbReference type="AlphaFoldDB" id="A0A6B9ZNA1"/>
<evidence type="ECO:0000313" key="3">
    <source>
        <dbReference type="Proteomes" id="UP000476411"/>
    </source>
</evidence>
<accession>A0A6B9ZNA1</accession>
<evidence type="ECO:0000313" key="2">
    <source>
        <dbReference type="EMBL" id="QHS63890.1"/>
    </source>
</evidence>
<dbReference type="EMBL" id="CP048113">
    <property type="protein sequence ID" value="QHS63890.1"/>
    <property type="molecule type" value="Genomic_DNA"/>
</dbReference>
<protein>
    <submittedName>
        <fullName evidence="2">Uncharacterized protein</fullName>
    </submittedName>
</protein>
<sequence length="267" mass="30521">MPQYIDAYFLVPSRSPSVVHRFLDRFLPQREQSSENYLFPAADTNETDILFLDPFEAIAYMEAKPDESHAIYWRNTDLSNAIHHGMVFHTNDGMMILGVSIPGGDPEEDYAIAIFREIEAFTGAEWACMTVEEPPPGTEEEFHVFCKARFHPGEATDAPEHVVQHKEEYSRGYWWLFCYLFLELFFMILMIVEVYYQDLGMDLFGMHMVWFTPVSILVGLVTILSAAVSYDKGSMSKVACRRVVLVSIAVSLVPCLVYWLMLASGHC</sequence>
<keyword evidence="1" id="KW-1133">Transmembrane helix</keyword>
<name>A0A6B9ZNA1_9BACT</name>
<proteinExistence type="predicted"/>
<keyword evidence="1" id="KW-0472">Membrane</keyword>
<dbReference type="Proteomes" id="UP000476411">
    <property type="component" value="Chromosome"/>
</dbReference>
<dbReference type="RefSeq" id="WP_162335606.1">
    <property type="nucleotide sequence ID" value="NZ_CP048113.1"/>
</dbReference>
<keyword evidence="1" id="KW-0812">Transmembrane</keyword>